<keyword evidence="3" id="KW-1185">Reference proteome</keyword>
<evidence type="ECO:0000256" key="1">
    <source>
        <dbReference type="SAM" id="SignalP"/>
    </source>
</evidence>
<feature type="signal peptide" evidence="1">
    <location>
        <begin position="1"/>
        <end position="21"/>
    </location>
</feature>
<accession>A0A1I0YGT3</accession>
<evidence type="ECO:0000313" key="2">
    <source>
        <dbReference type="EMBL" id="SFB12579.1"/>
    </source>
</evidence>
<feature type="chain" id="PRO_5011761334" description="Lipoprotein" evidence="1">
    <location>
        <begin position="22"/>
        <end position="154"/>
    </location>
</feature>
<dbReference type="Proteomes" id="UP000199604">
    <property type="component" value="Unassembled WGS sequence"/>
</dbReference>
<evidence type="ECO:0008006" key="4">
    <source>
        <dbReference type="Google" id="ProtNLM"/>
    </source>
</evidence>
<dbReference type="RefSeq" id="WP_091476252.1">
    <property type="nucleotide sequence ID" value="NZ_FOJT01000004.1"/>
</dbReference>
<proteinExistence type="predicted"/>
<gene>
    <name evidence="2" type="ORF">SAMN05660845_1757</name>
</gene>
<keyword evidence="1" id="KW-0732">Signal</keyword>
<evidence type="ECO:0000313" key="3">
    <source>
        <dbReference type="Proteomes" id="UP000199604"/>
    </source>
</evidence>
<protein>
    <recommendedName>
        <fullName evidence="4">Lipoprotein</fullName>
    </recommendedName>
</protein>
<dbReference type="STRING" id="498292.SAMN05660845_1757"/>
<dbReference type="OrthoDB" id="679784at2"/>
<sequence length="154" mass="16984">MKTIKKFFVITILSIFVISCSKPDDGAMGPTGTANVIYSDWATTTFTNVGEWKATIIAPKITEDIVNKGTVLVYMRGNSSNPVAVPLNYVNGSDYISIIYEIGQIYIYSMNDRSSYSFRYIIIPGGVSVSGKTTPSDFQKMSYSEVCKTLNIPE</sequence>
<dbReference type="EMBL" id="FOJT01000004">
    <property type="protein sequence ID" value="SFB12579.1"/>
    <property type="molecule type" value="Genomic_DNA"/>
</dbReference>
<dbReference type="AlphaFoldDB" id="A0A1I0YGT3"/>
<organism evidence="2 3">
    <name type="scientific">Flavobacterium swingsii</name>
    <dbReference type="NCBI Taxonomy" id="498292"/>
    <lineage>
        <taxon>Bacteria</taxon>
        <taxon>Pseudomonadati</taxon>
        <taxon>Bacteroidota</taxon>
        <taxon>Flavobacteriia</taxon>
        <taxon>Flavobacteriales</taxon>
        <taxon>Flavobacteriaceae</taxon>
        <taxon>Flavobacterium</taxon>
    </lineage>
</organism>
<name>A0A1I0YGT3_9FLAO</name>
<dbReference type="PROSITE" id="PS51257">
    <property type="entry name" value="PROKAR_LIPOPROTEIN"/>
    <property type="match status" value="1"/>
</dbReference>
<reference evidence="3" key="1">
    <citation type="submission" date="2016-10" db="EMBL/GenBank/DDBJ databases">
        <authorList>
            <person name="Varghese N."/>
            <person name="Submissions S."/>
        </authorList>
    </citation>
    <scope>NUCLEOTIDE SEQUENCE [LARGE SCALE GENOMIC DNA]</scope>
    <source>
        <strain evidence="3">DSM 21789</strain>
    </source>
</reference>